<evidence type="ECO:0000256" key="7">
    <source>
        <dbReference type="ARBA" id="ARBA00023136"/>
    </source>
</evidence>
<keyword evidence="6 8" id="KW-1133">Transmembrane helix</keyword>
<dbReference type="InterPro" id="IPR002549">
    <property type="entry name" value="AI-2E-like"/>
</dbReference>
<protein>
    <submittedName>
        <fullName evidence="9">AI-2E family transporter</fullName>
    </submittedName>
</protein>
<evidence type="ECO:0000256" key="3">
    <source>
        <dbReference type="ARBA" id="ARBA00022448"/>
    </source>
</evidence>
<feature type="transmembrane region" description="Helical" evidence="8">
    <location>
        <begin position="302"/>
        <end position="328"/>
    </location>
</feature>
<feature type="transmembrane region" description="Helical" evidence="8">
    <location>
        <begin position="63"/>
        <end position="86"/>
    </location>
</feature>
<evidence type="ECO:0000256" key="4">
    <source>
        <dbReference type="ARBA" id="ARBA00022475"/>
    </source>
</evidence>
<name>A0ABP7YQD6_9SPHI</name>
<proteinExistence type="inferred from homology"/>
<feature type="transmembrane region" description="Helical" evidence="8">
    <location>
        <begin position="204"/>
        <end position="226"/>
    </location>
</feature>
<evidence type="ECO:0000256" key="1">
    <source>
        <dbReference type="ARBA" id="ARBA00004651"/>
    </source>
</evidence>
<keyword evidence="7 8" id="KW-0472">Membrane</keyword>
<evidence type="ECO:0000256" key="6">
    <source>
        <dbReference type="ARBA" id="ARBA00022989"/>
    </source>
</evidence>
<dbReference type="PANTHER" id="PTHR21716">
    <property type="entry name" value="TRANSMEMBRANE PROTEIN"/>
    <property type="match status" value="1"/>
</dbReference>
<feature type="transmembrane region" description="Helical" evidence="8">
    <location>
        <begin position="141"/>
        <end position="168"/>
    </location>
</feature>
<evidence type="ECO:0000313" key="10">
    <source>
        <dbReference type="Proteomes" id="UP001500101"/>
    </source>
</evidence>
<sequence>MRRILSLPFYLKLACSLIILIALFYIARVGQTIIAPFVLGSLFAFLLTPFASWMEQKLRFPRVLSSLAALLLLFTFISGIIVLLGAQMTSLKEDWPAFEKQVVSGLDSLQKWISATFHINYSEQVGYINDTLSKSVGQGTAILGVAIISMSSNFILLVFTFLYTFFILTYRGHIVRFLLLLNHEKDHTIVLDIVAQVQYVVKRYLIGLFLQMIIVAVMTFIALSIIGVKYSLMLSIFTGLFNVLPYIGIFVSLLVIALITFATSSMVHVLFVFLAIIIIHFIDSNFVVPKVVGSKVQVNSMVAMMAIFCGELVWGISGMFLAIPLLAITKIVFDRIYPLKPWGFLMGEDGDSSLYQQLREEQRLIDGIYEVKTKTEDI</sequence>
<evidence type="ECO:0000256" key="8">
    <source>
        <dbReference type="SAM" id="Phobius"/>
    </source>
</evidence>
<comment type="similarity">
    <text evidence="2">Belongs to the autoinducer-2 exporter (AI-2E) (TC 2.A.86) family.</text>
</comment>
<comment type="caution">
    <text evidence="9">The sequence shown here is derived from an EMBL/GenBank/DDBJ whole genome shotgun (WGS) entry which is preliminary data.</text>
</comment>
<organism evidence="9 10">
    <name type="scientific">Sphingobacterium kyonggiense</name>
    <dbReference type="NCBI Taxonomy" id="714075"/>
    <lineage>
        <taxon>Bacteria</taxon>
        <taxon>Pseudomonadati</taxon>
        <taxon>Bacteroidota</taxon>
        <taxon>Sphingobacteriia</taxon>
        <taxon>Sphingobacteriales</taxon>
        <taxon>Sphingobacteriaceae</taxon>
        <taxon>Sphingobacterium</taxon>
    </lineage>
</organism>
<keyword evidence="5 8" id="KW-0812">Transmembrane</keyword>
<feature type="transmembrane region" description="Helical" evidence="8">
    <location>
        <begin position="33"/>
        <end position="51"/>
    </location>
</feature>
<reference evidence="10" key="1">
    <citation type="journal article" date="2019" name="Int. J. Syst. Evol. Microbiol.">
        <title>The Global Catalogue of Microorganisms (GCM) 10K type strain sequencing project: providing services to taxonomists for standard genome sequencing and annotation.</title>
        <authorList>
            <consortium name="The Broad Institute Genomics Platform"/>
            <consortium name="The Broad Institute Genome Sequencing Center for Infectious Disease"/>
            <person name="Wu L."/>
            <person name="Ma J."/>
        </authorList>
    </citation>
    <scope>NUCLEOTIDE SEQUENCE [LARGE SCALE GENOMIC DNA]</scope>
    <source>
        <strain evidence="10">JCM 16704</strain>
    </source>
</reference>
<accession>A0ABP7YQD6</accession>
<feature type="transmembrane region" description="Helical" evidence="8">
    <location>
        <begin position="232"/>
        <end position="259"/>
    </location>
</feature>
<keyword evidence="4" id="KW-1003">Cell membrane</keyword>
<comment type="subcellular location">
    <subcellularLocation>
        <location evidence="1">Cell membrane</location>
        <topology evidence="1">Multi-pass membrane protein</topology>
    </subcellularLocation>
</comment>
<keyword evidence="3" id="KW-0813">Transport</keyword>
<evidence type="ECO:0000313" key="9">
    <source>
        <dbReference type="EMBL" id="GAA4139771.1"/>
    </source>
</evidence>
<dbReference type="RefSeq" id="WP_344674391.1">
    <property type="nucleotide sequence ID" value="NZ_BAAAZI010000007.1"/>
</dbReference>
<dbReference type="Pfam" id="PF01594">
    <property type="entry name" value="AI-2E_transport"/>
    <property type="match status" value="1"/>
</dbReference>
<evidence type="ECO:0000256" key="5">
    <source>
        <dbReference type="ARBA" id="ARBA00022692"/>
    </source>
</evidence>
<dbReference type="Proteomes" id="UP001500101">
    <property type="component" value="Unassembled WGS sequence"/>
</dbReference>
<feature type="transmembrane region" description="Helical" evidence="8">
    <location>
        <begin position="7"/>
        <end position="27"/>
    </location>
</feature>
<dbReference type="PANTHER" id="PTHR21716:SF53">
    <property type="entry name" value="PERMEASE PERM-RELATED"/>
    <property type="match status" value="1"/>
</dbReference>
<dbReference type="EMBL" id="BAAAZI010000007">
    <property type="protein sequence ID" value="GAA4139771.1"/>
    <property type="molecule type" value="Genomic_DNA"/>
</dbReference>
<evidence type="ECO:0000256" key="2">
    <source>
        <dbReference type="ARBA" id="ARBA00009773"/>
    </source>
</evidence>
<feature type="transmembrane region" description="Helical" evidence="8">
    <location>
        <begin position="266"/>
        <end position="282"/>
    </location>
</feature>
<keyword evidence="10" id="KW-1185">Reference proteome</keyword>
<gene>
    <name evidence="9" type="ORF">GCM10022216_18250</name>
</gene>